<sequence>MFDTARYEAERRFPGSLVLAGGFAAFAGMMTLIAPGLLGDVDLEAIMEQLPPGMAEAFDLTAMGTIEGFLAIELYEFLWLVGLGAYIAYSAGSTIAGDVETGRMDTLLAAPISRERLLTEKYLALLTPILLANVTVFVTVFAGSRFVGEPIAAADLLAVHALSIPYFCCCGAFGMLASVLTTERIVAEGVAAGGVVGAFLLETVASGAGQSWLGVLSPMRYYDPLTILTVSEYDLSGAGVLVGATAVLLTAAAAWFREVDLP</sequence>
<keyword evidence="3" id="KW-1185">Reference proteome</keyword>
<proteinExistence type="predicted"/>
<reference evidence="2" key="1">
    <citation type="submission" date="2021-03" db="EMBL/GenBank/DDBJ databases">
        <title>Genomic Encyclopedia of Type Strains, Phase IV (KMG-IV): sequencing the most valuable type-strain genomes for metagenomic binning, comparative biology and taxonomic classification.</title>
        <authorList>
            <person name="Goeker M."/>
        </authorList>
    </citation>
    <scope>NUCLEOTIDE SEQUENCE</scope>
    <source>
        <strain evidence="2">DSM 26232</strain>
    </source>
</reference>
<dbReference type="GO" id="GO:0140359">
    <property type="term" value="F:ABC-type transporter activity"/>
    <property type="evidence" value="ECO:0007669"/>
    <property type="project" value="InterPro"/>
</dbReference>
<feature type="transmembrane region" description="Helical" evidence="1">
    <location>
        <begin position="77"/>
        <end position="97"/>
    </location>
</feature>
<organism evidence="2 3">
    <name type="scientific">Halolamina salifodinae</name>
    <dbReference type="NCBI Taxonomy" id="1202767"/>
    <lineage>
        <taxon>Archaea</taxon>
        <taxon>Methanobacteriati</taxon>
        <taxon>Methanobacteriota</taxon>
        <taxon>Stenosarchaea group</taxon>
        <taxon>Halobacteria</taxon>
        <taxon>Halobacteriales</taxon>
        <taxon>Haloferacaceae</taxon>
    </lineage>
</organism>
<feature type="transmembrane region" description="Helical" evidence="1">
    <location>
        <begin position="122"/>
        <end position="144"/>
    </location>
</feature>
<keyword evidence="1" id="KW-1133">Transmembrane helix</keyword>
<feature type="transmembrane region" description="Helical" evidence="1">
    <location>
        <begin position="235"/>
        <end position="256"/>
    </location>
</feature>
<accession>A0A8T4GVE4</accession>
<dbReference type="AlphaFoldDB" id="A0A8T4GVE4"/>
<comment type="caution">
    <text evidence="2">The sequence shown here is derived from an EMBL/GenBank/DDBJ whole genome shotgun (WGS) entry which is preliminary data.</text>
</comment>
<protein>
    <submittedName>
        <fullName evidence="2">ABC-2 type transport system permease protein</fullName>
    </submittedName>
</protein>
<feature type="transmembrane region" description="Helical" evidence="1">
    <location>
        <begin position="16"/>
        <end position="38"/>
    </location>
</feature>
<name>A0A8T4GVE4_9EURY</name>
<dbReference type="Proteomes" id="UP000823736">
    <property type="component" value="Unassembled WGS sequence"/>
</dbReference>
<evidence type="ECO:0000256" key="1">
    <source>
        <dbReference type="SAM" id="Phobius"/>
    </source>
</evidence>
<dbReference type="Pfam" id="PF12679">
    <property type="entry name" value="ABC2_membrane_2"/>
    <property type="match status" value="1"/>
</dbReference>
<evidence type="ECO:0000313" key="2">
    <source>
        <dbReference type="EMBL" id="MBP1986876.1"/>
    </source>
</evidence>
<gene>
    <name evidence="2" type="ORF">J2753_001370</name>
</gene>
<evidence type="ECO:0000313" key="3">
    <source>
        <dbReference type="Proteomes" id="UP000823736"/>
    </source>
</evidence>
<dbReference type="GO" id="GO:0005886">
    <property type="term" value="C:plasma membrane"/>
    <property type="evidence" value="ECO:0007669"/>
    <property type="project" value="UniProtKB-SubCell"/>
</dbReference>
<keyword evidence="1" id="KW-0472">Membrane</keyword>
<dbReference type="EMBL" id="JAGGLC010000002">
    <property type="protein sequence ID" value="MBP1986876.1"/>
    <property type="molecule type" value="Genomic_DNA"/>
</dbReference>
<feature type="transmembrane region" description="Helical" evidence="1">
    <location>
        <begin position="156"/>
        <end position="177"/>
    </location>
</feature>
<feature type="transmembrane region" description="Helical" evidence="1">
    <location>
        <begin position="189"/>
        <end position="215"/>
    </location>
</feature>
<dbReference type="OrthoDB" id="204776at2157"/>
<keyword evidence="1" id="KW-0812">Transmembrane</keyword>
<dbReference type="RefSeq" id="WP_209491151.1">
    <property type="nucleotide sequence ID" value="NZ_JAGGLC010000002.1"/>
</dbReference>